<feature type="compositionally biased region" description="Basic and acidic residues" evidence="2">
    <location>
        <begin position="311"/>
        <end position="321"/>
    </location>
</feature>
<dbReference type="eggNOG" id="KOG1669">
    <property type="taxonomic scope" value="Eukaryota"/>
</dbReference>
<dbReference type="SUPFAM" id="SSF55418">
    <property type="entry name" value="eIF4e-like"/>
    <property type="match status" value="1"/>
</dbReference>
<feature type="region of interest" description="Disordered" evidence="2">
    <location>
        <begin position="299"/>
        <end position="346"/>
    </location>
</feature>
<dbReference type="GO" id="GO:0016281">
    <property type="term" value="C:eukaryotic translation initiation factor 4F complex"/>
    <property type="evidence" value="ECO:0007669"/>
    <property type="project" value="TreeGrafter"/>
</dbReference>
<dbReference type="GO" id="GO:0003743">
    <property type="term" value="F:translation initiation factor activity"/>
    <property type="evidence" value="ECO:0007669"/>
    <property type="project" value="UniProtKB-KW"/>
</dbReference>
<dbReference type="Pfam" id="PF01652">
    <property type="entry name" value="IF4E"/>
    <property type="match status" value="1"/>
</dbReference>
<feature type="compositionally biased region" description="Polar residues" evidence="2">
    <location>
        <begin position="1"/>
        <end position="31"/>
    </location>
</feature>
<evidence type="ECO:0000313" key="4">
    <source>
        <dbReference type="Proteomes" id="UP000016922"/>
    </source>
</evidence>
<dbReference type="PROSITE" id="PS00813">
    <property type="entry name" value="IF4E"/>
    <property type="match status" value="1"/>
</dbReference>
<dbReference type="EMBL" id="KE145372">
    <property type="protein sequence ID" value="EPE25112.1"/>
    <property type="molecule type" value="Genomic_DNA"/>
</dbReference>
<protein>
    <submittedName>
        <fullName evidence="3">eIF4e-like protein</fullName>
    </submittedName>
</protein>
<organism evidence="3 4">
    <name type="scientific">Glarea lozoyensis (strain ATCC 20868 / MF5171)</name>
    <dbReference type="NCBI Taxonomy" id="1116229"/>
    <lineage>
        <taxon>Eukaryota</taxon>
        <taxon>Fungi</taxon>
        <taxon>Dikarya</taxon>
        <taxon>Ascomycota</taxon>
        <taxon>Pezizomycotina</taxon>
        <taxon>Leotiomycetes</taxon>
        <taxon>Helotiales</taxon>
        <taxon>Helotiaceae</taxon>
        <taxon>Glarea</taxon>
    </lineage>
</organism>
<dbReference type="Proteomes" id="UP000016922">
    <property type="component" value="Unassembled WGS sequence"/>
</dbReference>
<gene>
    <name evidence="3" type="ORF">GLAREA_11693</name>
</gene>
<keyword evidence="1" id="KW-0694">RNA-binding</keyword>
<dbReference type="Gene3D" id="3.30.760.10">
    <property type="entry name" value="RNA Cap, Translation Initiation Factor Eif4e"/>
    <property type="match status" value="1"/>
</dbReference>
<dbReference type="GeneID" id="19470734"/>
<name>S3CF35_GLAL2</name>
<dbReference type="OrthoDB" id="590761at2759"/>
<feature type="compositionally biased region" description="Basic and acidic residues" evidence="2">
    <location>
        <begin position="333"/>
        <end position="346"/>
    </location>
</feature>
<sequence length="346" mass="38209">MDNLWTRRSNTSKLSLTTGAPSSNGAPTSSEHPTRTFGPGRRHGDTSSHSNKNPFNSMSPSTTSLASPTTGASSAFGLGTGAFASFGASKTPKTPGGALDFGSVVGVAGKTPTAEKQVRDLGSKPSKVSLADSKTSTTSKNTLRHSWAFWFRPPISKSNGFVEYEKTLHPIAEFETVEDFFAVYQHLKRPSTLPLVSDFHIFKKGIRPVWEDDENRKGGKWIVRLKKGVANRYWEELIFAIVGDQFAEASEEVCGAVLSVRNGEDILSIWTRNDGGRVLKIRETMKRILEFPPETKVEWKSHDSSIQQRTAIDDARKDKSNQHNHHSSPASNRNKDHEHSERKQTS</sequence>
<dbReference type="PANTHER" id="PTHR11960:SF18">
    <property type="entry name" value="EUKARYOTIC TRANSLATION INITIATION FACTOR 4E HOMOLOGOUS PROTEIN, ISOFORM B"/>
    <property type="match status" value="1"/>
</dbReference>
<dbReference type="OMA" id="DNANLWT"/>
<dbReference type="RefSeq" id="XP_008088027.1">
    <property type="nucleotide sequence ID" value="XM_008089836.1"/>
</dbReference>
<dbReference type="KEGG" id="glz:GLAREA_11693"/>
<dbReference type="PANTHER" id="PTHR11960">
    <property type="entry name" value="EUKARYOTIC TRANSLATION INITIATION FACTOR 4E RELATED"/>
    <property type="match status" value="1"/>
</dbReference>
<proteinExistence type="inferred from homology"/>
<dbReference type="InterPro" id="IPR023398">
    <property type="entry name" value="TIF_eIF4e-like"/>
</dbReference>
<dbReference type="STRING" id="1116229.S3CF35"/>
<reference evidence="3 4" key="1">
    <citation type="journal article" date="2013" name="BMC Genomics">
        <title>Genomics-driven discovery of the pneumocandin biosynthetic gene cluster in the fungus Glarea lozoyensis.</title>
        <authorList>
            <person name="Chen L."/>
            <person name="Yue Q."/>
            <person name="Zhang X."/>
            <person name="Xiang M."/>
            <person name="Wang C."/>
            <person name="Li S."/>
            <person name="Che Y."/>
            <person name="Ortiz-Lopez F.J."/>
            <person name="Bills G.F."/>
            <person name="Liu X."/>
            <person name="An Z."/>
        </authorList>
    </citation>
    <scope>NUCLEOTIDE SEQUENCE [LARGE SCALE GENOMIC DNA]</scope>
    <source>
        <strain evidence="4">ATCC 20868 / MF5171</strain>
    </source>
</reference>
<keyword evidence="1" id="KW-0648">Protein biosynthesis</keyword>
<feature type="region of interest" description="Disordered" evidence="2">
    <location>
        <begin position="1"/>
        <end position="70"/>
    </location>
</feature>
<feature type="region of interest" description="Disordered" evidence="2">
    <location>
        <begin position="115"/>
        <end position="135"/>
    </location>
</feature>
<evidence type="ECO:0000256" key="1">
    <source>
        <dbReference type="RuleBase" id="RU004374"/>
    </source>
</evidence>
<feature type="compositionally biased region" description="Low complexity" evidence="2">
    <location>
        <begin position="57"/>
        <end position="70"/>
    </location>
</feature>
<dbReference type="InterPro" id="IPR019770">
    <property type="entry name" value="TIF_eIF_4E_CS"/>
</dbReference>
<evidence type="ECO:0000313" key="3">
    <source>
        <dbReference type="EMBL" id="EPE25112.1"/>
    </source>
</evidence>
<dbReference type="InterPro" id="IPR001040">
    <property type="entry name" value="TIF_eIF_4E"/>
</dbReference>
<feature type="compositionally biased region" description="Polar residues" evidence="2">
    <location>
        <begin position="47"/>
        <end position="56"/>
    </location>
</feature>
<dbReference type="AlphaFoldDB" id="S3CF35"/>
<keyword evidence="4" id="KW-1185">Reference proteome</keyword>
<dbReference type="FunFam" id="3.30.760.10:FF:000015">
    <property type="entry name" value="Translation initiation factor eIF4E3, putative"/>
    <property type="match status" value="1"/>
</dbReference>
<comment type="similarity">
    <text evidence="1">Belongs to the eukaryotic initiation factor 4E family.</text>
</comment>
<dbReference type="HOGENOM" id="CLU_043552_0_0_1"/>
<dbReference type="GO" id="GO:0000340">
    <property type="term" value="F:RNA 7-methylguanosine cap binding"/>
    <property type="evidence" value="ECO:0007669"/>
    <property type="project" value="TreeGrafter"/>
</dbReference>
<evidence type="ECO:0000256" key="2">
    <source>
        <dbReference type="SAM" id="MobiDB-lite"/>
    </source>
</evidence>
<keyword evidence="1" id="KW-0396">Initiation factor</keyword>
<accession>S3CF35</accession>